<accession>A0A5M6INJ7</accession>
<keyword evidence="3" id="KW-1185">Reference proteome</keyword>
<feature type="region of interest" description="Disordered" evidence="1">
    <location>
        <begin position="180"/>
        <end position="199"/>
    </location>
</feature>
<gene>
    <name evidence="2" type="ORF">F1189_22350</name>
</gene>
<dbReference type="AlphaFoldDB" id="A0A5M6INJ7"/>
<dbReference type="InterPro" id="IPR038287">
    <property type="entry name" value="Cse2_sf"/>
</dbReference>
<dbReference type="InterPro" id="IPR013382">
    <property type="entry name" value="CRISPR-assoc_prot_Cse2"/>
</dbReference>
<dbReference type="EMBL" id="VWPK01000043">
    <property type="protein sequence ID" value="KAA5609834.1"/>
    <property type="molecule type" value="Genomic_DNA"/>
</dbReference>
<dbReference type="RefSeq" id="WP_150043100.1">
    <property type="nucleotide sequence ID" value="NZ_OW485601.1"/>
</dbReference>
<evidence type="ECO:0000313" key="2">
    <source>
        <dbReference type="EMBL" id="KAA5609834.1"/>
    </source>
</evidence>
<dbReference type="Proteomes" id="UP000325255">
    <property type="component" value="Unassembled WGS sequence"/>
</dbReference>
<comment type="caution">
    <text evidence="2">The sequence shown here is derived from an EMBL/GenBank/DDBJ whole genome shotgun (WGS) entry which is preliminary data.</text>
</comment>
<dbReference type="NCBIfam" id="TIGR02548">
    <property type="entry name" value="casB_cse2"/>
    <property type="match status" value="1"/>
</dbReference>
<evidence type="ECO:0008006" key="4">
    <source>
        <dbReference type="Google" id="ProtNLM"/>
    </source>
</evidence>
<evidence type="ECO:0000256" key="1">
    <source>
        <dbReference type="SAM" id="MobiDB-lite"/>
    </source>
</evidence>
<dbReference type="Pfam" id="PF09485">
    <property type="entry name" value="CRISPR_Cse2"/>
    <property type="match status" value="1"/>
</dbReference>
<organism evidence="2 3">
    <name type="scientific">Rhodovastum atsumiense</name>
    <dbReference type="NCBI Taxonomy" id="504468"/>
    <lineage>
        <taxon>Bacteria</taxon>
        <taxon>Pseudomonadati</taxon>
        <taxon>Pseudomonadota</taxon>
        <taxon>Alphaproteobacteria</taxon>
        <taxon>Acetobacterales</taxon>
        <taxon>Acetobacteraceae</taxon>
        <taxon>Rhodovastum</taxon>
    </lineage>
</organism>
<name>A0A5M6INJ7_9PROT</name>
<protein>
    <recommendedName>
        <fullName evidence="4">Type I-E CRISPR-associated protein Cse2/CasB</fullName>
    </recommendedName>
</protein>
<dbReference type="Gene3D" id="1.10.520.40">
    <property type="entry name" value="CRISPR-associated protein Cse2"/>
    <property type="match status" value="1"/>
</dbReference>
<proteinExistence type="predicted"/>
<sequence>MSAPSPTSSPTAPRPDEVIMAGVHAFQERAGLFDRGAIAMLRRMSPRQGPWPGVFWSFITRPDFAGWTEGRGAENAWAVLLAGMAEMAPLIHERGTGLGTALRGPREGGGYSEPRLLRLLRADRPDAFAYEFAAATRWCASHRRPFDWVQTAPLVFGRMAGRLDADNAARRIARDYFRPFGKGGSEPDTATDLPEGIAP</sequence>
<reference evidence="2 3" key="1">
    <citation type="submission" date="2019-09" db="EMBL/GenBank/DDBJ databases">
        <title>Genome sequence of Rhodovastum atsumiense, a diverse member of the Acetobacteraceae family of non-sulfur purple photosynthetic bacteria.</title>
        <authorList>
            <person name="Meyer T."/>
            <person name="Kyndt J."/>
        </authorList>
    </citation>
    <scope>NUCLEOTIDE SEQUENCE [LARGE SCALE GENOMIC DNA]</scope>
    <source>
        <strain evidence="2 3">DSM 21279</strain>
    </source>
</reference>
<evidence type="ECO:0000313" key="3">
    <source>
        <dbReference type="Proteomes" id="UP000325255"/>
    </source>
</evidence>